<dbReference type="Gene3D" id="3.10.450.160">
    <property type="entry name" value="inner membrane protein cigr"/>
    <property type="match status" value="1"/>
</dbReference>
<keyword evidence="1" id="KW-0732">Signal</keyword>
<evidence type="ECO:0000313" key="2">
    <source>
        <dbReference type="EMBL" id="MCJ2183650.1"/>
    </source>
</evidence>
<evidence type="ECO:0000313" key="3">
    <source>
        <dbReference type="Proteomes" id="UP001162881"/>
    </source>
</evidence>
<dbReference type="InterPro" id="IPR024572">
    <property type="entry name" value="RcnB"/>
</dbReference>
<comment type="caution">
    <text evidence="2">The sequence shown here is derived from an EMBL/GenBank/DDBJ whole genome shotgun (WGS) entry which is preliminary data.</text>
</comment>
<feature type="signal peptide" evidence="1">
    <location>
        <begin position="1"/>
        <end position="33"/>
    </location>
</feature>
<proteinExistence type="predicted"/>
<feature type="chain" id="PRO_5046348894" evidence="1">
    <location>
        <begin position="34"/>
        <end position="155"/>
    </location>
</feature>
<dbReference type="RefSeq" id="WP_244021650.1">
    <property type="nucleotide sequence ID" value="NZ_JALHLF010000055.1"/>
</dbReference>
<keyword evidence="3" id="KW-1185">Reference proteome</keyword>
<name>A0ABT0BF21_9SPHN</name>
<accession>A0ABT0BF21</accession>
<sequence>MHNFLPQRAARRIGLIGSVLNLLLAISPTTAHPDTVRHTTVQTDNGVYRRTVVVDRGRPGWWHDHPGFVHYNGPRAGYYFAPGYGYYRVPPAYVHTTWVVGRTLPVDLRGYVVVSPAGYGLAPPSPGYGWYFVGTNFVLIRKSSGVIVQSVAGGW</sequence>
<gene>
    <name evidence="2" type="ORF">MTR62_13255</name>
</gene>
<reference evidence="2" key="1">
    <citation type="submission" date="2022-03" db="EMBL/GenBank/DDBJ databases">
        <title>Identification of a novel bacterium isolated from mangrove sediments.</title>
        <authorList>
            <person name="Pan X."/>
        </authorList>
    </citation>
    <scope>NUCLEOTIDE SEQUENCE</scope>
    <source>
        <strain evidence="2">B1949</strain>
    </source>
</reference>
<protein>
    <submittedName>
        <fullName evidence="2">RcnB family protein</fullName>
    </submittedName>
</protein>
<dbReference type="Pfam" id="PF11776">
    <property type="entry name" value="RcnB"/>
    <property type="match status" value="1"/>
</dbReference>
<evidence type="ECO:0000256" key="1">
    <source>
        <dbReference type="SAM" id="SignalP"/>
    </source>
</evidence>
<organism evidence="2 3">
    <name type="scientific">Novosphingobium organovorum</name>
    <dbReference type="NCBI Taxonomy" id="2930092"/>
    <lineage>
        <taxon>Bacteria</taxon>
        <taxon>Pseudomonadati</taxon>
        <taxon>Pseudomonadota</taxon>
        <taxon>Alphaproteobacteria</taxon>
        <taxon>Sphingomonadales</taxon>
        <taxon>Sphingomonadaceae</taxon>
        <taxon>Novosphingobium</taxon>
    </lineage>
</organism>
<dbReference type="EMBL" id="JALHLF010000055">
    <property type="protein sequence ID" value="MCJ2183650.1"/>
    <property type="molecule type" value="Genomic_DNA"/>
</dbReference>
<dbReference type="Proteomes" id="UP001162881">
    <property type="component" value="Unassembled WGS sequence"/>
</dbReference>